<sequence>MVVEDRKEGAKQSLRLGSHETELNRIDTAFIAAARTGSRLPSATKIFGALTDASIVCAEVIDSYEARPIPTNVRTGLSRVHCAITDLAASLKLYAALSVSKKH</sequence>
<proteinExistence type="predicted"/>
<dbReference type="Proteomes" id="UP000440694">
    <property type="component" value="Unassembled WGS sequence"/>
</dbReference>
<accession>A0A6I3KP24</accession>
<dbReference type="RefSeq" id="WP_154740695.1">
    <property type="nucleotide sequence ID" value="NZ_WMBQ01000002.1"/>
</dbReference>
<dbReference type="AlphaFoldDB" id="A0A6I3KP24"/>
<protein>
    <submittedName>
        <fullName evidence="1">Uncharacterized protein</fullName>
    </submittedName>
</protein>
<reference evidence="1 2" key="1">
    <citation type="submission" date="2019-11" db="EMBL/GenBank/DDBJ databases">
        <title>Identification of a novel strain.</title>
        <authorList>
            <person name="Xu Q."/>
            <person name="Wang G."/>
        </authorList>
    </citation>
    <scope>NUCLEOTIDE SEQUENCE [LARGE SCALE GENOMIC DNA]</scope>
    <source>
        <strain evidence="2">xq</strain>
    </source>
</reference>
<keyword evidence="2" id="KW-1185">Reference proteome</keyword>
<gene>
    <name evidence="1" type="ORF">GIW81_18085</name>
</gene>
<comment type="caution">
    <text evidence="1">The sequence shown here is derived from an EMBL/GenBank/DDBJ whole genome shotgun (WGS) entry which is preliminary data.</text>
</comment>
<name>A0A6I3KP24_9HYPH</name>
<evidence type="ECO:0000313" key="2">
    <source>
        <dbReference type="Proteomes" id="UP000440694"/>
    </source>
</evidence>
<dbReference type="EMBL" id="WMBQ01000002">
    <property type="protein sequence ID" value="MTD96253.1"/>
    <property type="molecule type" value="Genomic_DNA"/>
</dbReference>
<evidence type="ECO:0000313" key="1">
    <source>
        <dbReference type="EMBL" id="MTD96253.1"/>
    </source>
</evidence>
<organism evidence="1 2">
    <name type="scientific">Hyphomicrobium album</name>
    <dbReference type="NCBI Taxonomy" id="2665159"/>
    <lineage>
        <taxon>Bacteria</taxon>
        <taxon>Pseudomonadati</taxon>
        <taxon>Pseudomonadota</taxon>
        <taxon>Alphaproteobacteria</taxon>
        <taxon>Hyphomicrobiales</taxon>
        <taxon>Hyphomicrobiaceae</taxon>
        <taxon>Hyphomicrobium</taxon>
    </lineage>
</organism>